<keyword evidence="4" id="KW-1133">Transmembrane helix</keyword>
<dbReference type="AlphaFoldDB" id="A0A923KS74"/>
<feature type="domain" description="Histidine kinase" evidence="6">
    <location>
        <begin position="387"/>
        <end position="601"/>
    </location>
</feature>
<keyword evidence="8" id="KW-1185">Reference proteome</keyword>
<sequence length="603" mass="66883">MLFLLFVLSSLAVSVQAQSVEGKRVLLLSPDMGSSASLQEFYGSLKAELRKTGPVTIFHENLDISQFPQETYKQNLSKWLKEKYRVQNPDLILVFGQQSLRYLLQHEKNLWPGTPVVFALTSDIDVVQMNLPPNFTGKVLRANFSNVVGVVKTLFPQAQQLALIGNAPGPDTNKTFLPSRLSGMADNLRVQDLRGQSVDAVKDALSNLPPDAVVYQGLLAADLATGRSSGSEFLAQVIKSSMRPVLVDDAAVLGTGPLAALSFAYAEQGRETAELASSVLAGKPLRQEILSSGFTPLLDKNQLLRWQVQPGQYPSGSELRFYTPTVWEAYRWQLIFTFALVLVLLIAVVVLIIERRLHAHAVDASRQVLGQITQMNRKMTASIYNEAIGHELMQPLAAILSNVEAAQIFLKRDPPSLDLVQETLQNIRRDNLRADELIKNMQGLLTKSDTELVPVEVNWLVRKVLHFLSIEAKVRRISIKEKLAADGMIVSLNIVQMQQVLVNLLLNSMDAIDRKKGRERSITVETMLYGTDHVRISILDSGTGFDEGVERVFESFFTTKPEGVGLGLWISASIVQAHGGHIWAENRLNGGIMRFKLPLVRSE</sequence>
<dbReference type="SMART" id="SM00387">
    <property type="entry name" value="HATPase_c"/>
    <property type="match status" value="1"/>
</dbReference>
<evidence type="ECO:0000259" key="6">
    <source>
        <dbReference type="PROSITE" id="PS50109"/>
    </source>
</evidence>
<dbReference type="SUPFAM" id="SSF47384">
    <property type="entry name" value="Homodimeric domain of signal transducing histidine kinase"/>
    <property type="match status" value="1"/>
</dbReference>
<feature type="signal peptide" evidence="5">
    <location>
        <begin position="1"/>
        <end position="19"/>
    </location>
</feature>
<dbReference type="SUPFAM" id="SSF55874">
    <property type="entry name" value="ATPase domain of HSP90 chaperone/DNA topoisomerase II/histidine kinase"/>
    <property type="match status" value="1"/>
</dbReference>
<dbReference type="Gene3D" id="3.40.50.2300">
    <property type="match status" value="2"/>
</dbReference>
<feature type="transmembrane region" description="Helical" evidence="4">
    <location>
        <begin position="330"/>
        <end position="353"/>
    </location>
</feature>
<dbReference type="InterPro" id="IPR003661">
    <property type="entry name" value="HisK_dim/P_dom"/>
</dbReference>
<comment type="catalytic activity">
    <reaction evidence="1">
        <text>ATP + protein L-histidine = ADP + protein N-phospho-L-histidine.</text>
        <dbReference type="EC" id="2.7.13.3"/>
    </reaction>
</comment>
<reference evidence="7" key="1">
    <citation type="submission" date="2020-08" db="EMBL/GenBank/DDBJ databases">
        <title>Novel species isolated from subtropical streams in China.</title>
        <authorList>
            <person name="Lu H."/>
        </authorList>
    </citation>
    <scope>NUCLEOTIDE SEQUENCE</scope>
    <source>
        <strain evidence="7">CY7W</strain>
    </source>
</reference>
<organism evidence="7 8">
    <name type="scientific">Undibacterium rugosum</name>
    <dbReference type="NCBI Taxonomy" id="2762291"/>
    <lineage>
        <taxon>Bacteria</taxon>
        <taxon>Pseudomonadati</taxon>
        <taxon>Pseudomonadota</taxon>
        <taxon>Betaproteobacteria</taxon>
        <taxon>Burkholderiales</taxon>
        <taxon>Oxalobacteraceae</taxon>
        <taxon>Undibacterium</taxon>
    </lineage>
</organism>
<name>A0A923KS74_9BURK</name>
<keyword evidence="3" id="KW-0597">Phosphoprotein</keyword>
<dbReference type="InterPro" id="IPR004358">
    <property type="entry name" value="Sig_transdc_His_kin-like_C"/>
</dbReference>
<dbReference type="Pfam" id="PF04392">
    <property type="entry name" value="ABC_sub_bind"/>
    <property type="match status" value="1"/>
</dbReference>
<proteinExistence type="predicted"/>
<dbReference type="InterPro" id="IPR036097">
    <property type="entry name" value="HisK_dim/P_sf"/>
</dbReference>
<evidence type="ECO:0000256" key="2">
    <source>
        <dbReference type="ARBA" id="ARBA00012438"/>
    </source>
</evidence>
<dbReference type="PANTHER" id="PTHR43065">
    <property type="entry name" value="SENSOR HISTIDINE KINASE"/>
    <property type="match status" value="1"/>
</dbReference>
<keyword evidence="5" id="KW-0732">Signal</keyword>
<gene>
    <name evidence="7" type="ORF">H8K47_04565</name>
</gene>
<dbReference type="EMBL" id="JACOGG010000003">
    <property type="protein sequence ID" value="MBC3934624.1"/>
    <property type="molecule type" value="Genomic_DNA"/>
</dbReference>
<evidence type="ECO:0000313" key="8">
    <source>
        <dbReference type="Proteomes" id="UP000612361"/>
    </source>
</evidence>
<dbReference type="PROSITE" id="PS50109">
    <property type="entry name" value="HIS_KIN"/>
    <property type="match status" value="1"/>
</dbReference>
<protein>
    <recommendedName>
        <fullName evidence="2">histidine kinase</fullName>
        <ecNumber evidence="2">2.7.13.3</ecNumber>
    </recommendedName>
</protein>
<evidence type="ECO:0000313" key="7">
    <source>
        <dbReference type="EMBL" id="MBC3934624.1"/>
    </source>
</evidence>
<evidence type="ECO:0000256" key="4">
    <source>
        <dbReference type="SAM" id="Phobius"/>
    </source>
</evidence>
<dbReference type="EC" id="2.7.13.3" evidence="2"/>
<evidence type="ECO:0000256" key="1">
    <source>
        <dbReference type="ARBA" id="ARBA00000085"/>
    </source>
</evidence>
<evidence type="ECO:0000256" key="5">
    <source>
        <dbReference type="SAM" id="SignalP"/>
    </source>
</evidence>
<dbReference type="InterPro" id="IPR007487">
    <property type="entry name" value="ABC_transpt-TYRBP-like"/>
</dbReference>
<comment type="caution">
    <text evidence="7">The sequence shown here is derived from an EMBL/GenBank/DDBJ whole genome shotgun (WGS) entry which is preliminary data.</text>
</comment>
<dbReference type="Gene3D" id="1.10.287.130">
    <property type="match status" value="1"/>
</dbReference>
<accession>A0A923KS74</accession>
<dbReference type="PANTHER" id="PTHR43065:SF42">
    <property type="entry name" value="TWO-COMPONENT SENSOR PPRA"/>
    <property type="match status" value="1"/>
</dbReference>
<dbReference type="InterPro" id="IPR036890">
    <property type="entry name" value="HATPase_C_sf"/>
</dbReference>
<dbReference type="InterPro" id="IPR005467">
    <property type="entry name" value="His_kinase_dom"/>
</dbReference>
<keyword evidence="4" id="KW-0472">Membrane</keyword>
<dbReference type="Gene3D" id="3.30.565.10">
    <property type="entry name" value="Histidine kinase-like ATPase, C-terminal domain"/>
    <property type="match status" value="1"/>
</dbReference>
<evidence type="ECO:0000256" key="3">
    <source>
        <dbReference type="ARBA" id="ARBA00022553"/>
    </source>
</evidence>
<dbReference type="PRINTS" id="PR00344">
    <property type="entry name" value="BCTRLSENSOR"/>
</dbReference>
<dbReference type="CDD" id="cd00082">
    <property type="entry name" value="HisKA"/>
    <property type="match status" value="1"/>
</dbReference>
<feature type="chain" id="PRO_5037404281" description="histidine kinase" evidence="5">
    <location>
        <begin position="20"/>
        <end position="603"/>
    </location>
</feature>
<dbReference type="GO" id="GO:0000155">
    <property type="term" value="F:phosphorelay sensor kinase activity"/>
    <property type="evidence" value="ECO:0007669"/>
    <property type="project" value="InterPro"/>
</dbReference>
<dbReference type="InterPro" id="IPR003594">
    <property type="entry name" value="HATPase_dom"/>
</dbReference>
<keyword evidence="4" id="KW-0812">Transmembrane</keyword>
<dbReference type="Pfam" id="PF02518">
    <property type="entry name" value="HATPase_c"/>
    <property type="match status" value="1"/>
</dbReference>
<dbReference type="Proteomes" id="UP000612361">
    <property type="component" value="Unassembled WGS sequence"/>
</dbReference>